<evidence type="ECO:0000313" key="10">
    <source>
        <dbReference type="Proteomes" id="UP000582090"/>
    </source>
</evidence>
<sequence>MASIEPVTVGLIGFGALAKQVMAAFETSAVRWVVLLREGSSASPPAPTAIVKSVGEMLAAHPRVVIEAAGQRSVAAYVPQLLRAGVPVVIASIGALAEPETAQAVGEARAASGARLVIPSGAIGGLDYLAAVSILPDTTINYRLKKPVAAWRAELDALGLTDVVGPVTLFEGSPSEAAKLYPKNTNAAFTAALIAHPTAISVAVVADPGLTSNIHEIEVRSSAGEALFRFANAPAPDNPKTSVVTGLSLAAAARDLLESKGRP</sequence>
<dbReference type="UniPathway" id="UPA00253">
    <property type="reaction ID" value="UER00456"/>
</dbReference>
<keyword evidence="5 6" id="KW-0520">NAD</keyword>
<feature type="active site" evidence="6">
    <location>
        <position position="215"/>
    </location>
</feature>
<evidence type="ECO:0000256" key="6">
    <source>
        <dbReference type="HAMAP-Rule" id="MF_01265"/>
    </source>
</evidence>
<dbReference type="AlphaFoldDB" id="A0A7W6CV66"/>
<keyword evidence="10" id="KW-1185">Reference proteome</keyword>
<dbReference type="GO" id="GO:0050661">
    <property type="term" value="F:NADP binding"/>
    <property type="evidence" value="ECO:0007669"/>
    <property type="project" value="UniProtKB-UniRule"/>
</dbReference>
<dbReference type="GO" id="GO:0016639">
    <property type="term" value="F:oxidoreductase activity, acting on the CH-NH2 group of donors, NAD or NADP as acceptor"/>
    <property type="evidence" value="ECO:0007669"/>
    <property type="project" value="UniProtKB-UniRule"/>
</dbReference>
<dbReference type="SUPFAM" id="SSF51735">
    <property type="entry name" value="NAD(P)-binding Rossmann-fold domains"/>
    <property type="match status" value="1"/>
</dbReference>
<keyword evidence="2 6" id="KW-0662">Pyridine nucleotide biosynthesis</keyword>
<dbReference type="RefSeq" id="WP_183902248.1">
    <property type="nucleotide sequence ID" value="NZ_JACIDW010000022.1"/>
</dbReference>
<dbReference type="EC" id="1.4.1.21" evidence="6"/>
<feature type="binding site" evidence="6">
    <location>
        <position position="122"/>
    </location>
    <ligand>
        <name>NAD(+)</name>
        <dbReference type="ChEBI" id="CHEBI:57540"/>
    </ligand>
</feature>
<feature type="domain" description="Aspartate dehydrogenase" evidence="7">
    <location>
        <begin position="166"/>
        <end position="249"/>
    </location>
</feature>
<comment type="catalytic activity">
    <reaction evidence="6">
        <text>L-aspartate + NADP(+) + H2O = oxaloacetate + NH4(+) + NADPH + H(+)</text>
        <dbReference type="Rhea" id="RHEA:11784"/>
        <dbReference type="ChEBI" id="CHEBI:15377"/>
        <dbReference type="ChEBI" id="CHEBI:15378"/>
        <dbReference type="ChEBI" id="CHEBI:16452"/>
        <dbReference type="ChEBI" id="CHEBI:28938"/>
        <dbReference type="ChEBI" id="CHEBI:29991"/>
        <dbReference type="ChEBI" id="CHEBI:57783"/>
        <dbReference type="ChEBI" id="CHEBI:58349"/>
        <dbReference type="EC" id="1.4.1.21"/>
    </reaction>
</comment>
<comment type="catalytic activity">
    <reaction evidence="6">
        <text>L-aspartate + NAD(+) + H2O = oxaloacetate + NH4(+) + NADH + H(+)</text>
        <dbReference type="Rhea" id="RHEA:11788"/>
        <dbReference type="ChEBI" id="CHEBI:15377"/>
        <dbReference type="ChEBI" id="CHEBI:15378"/>
        <dbReference type="ChEBI" id="CHEBI:16452"/>
        <dbReference type="ChEBI" id="CHEBI:28938"/>
        <dbReference type="ChEBI" id="CHEBI:29991"/>
        <dbReference type="ChEBI" id="CHEBI:57540"/>
        <dbReference type="ChEBI" id="CHEBI:57945"/>
        <dbReference type="EC" id="1.4.1.21"/>
    </reaction>
</comment>
<keyword evidence="4 6" id="KW-0560">Oxidoreductase</keyword>
<organism evidence="9 10">
    <name type="scientific">Rhizobium metallidurans</name>
    <dbReference type="NCBI Taxonomy" id="1265931"/>
    <lineage>
        <taxon>Bacteria</taxon>
        <taxon>Pseudomonadati</taxon>
        <taxon>Pseudomonadota</taxon>
        <taxon>Alphaproteobacteria</taxon>
        <taxon>Hyphomicrobiales</taxon>
        <taxon>Rhizobiaceae</taxon>
        <taxon>Rhizobium/Agrobacterium group</taxon>
        <taxon>Rhizobium</taxon>
    </lineage>
</organism>
<accession>A0A7W6CV66</accession>
<dbReference type="InterPro" id="IPR005106">
    <property type="entry name" value="Asp/hSer_DH_NAD-bd"/>
</dbReference>
<dbReference type="Proteomes" id="UP000582090">
    <property type="component" value="Unassembled WGS sequence"/>
</dbReference>
<dbReference type="SUPFAM" id="SSF55347">
    <property type="entry name" value="Glyceraldehyde-3-phosphate dehydrogenase-like, C-terminal domain"/>
    <property type="match status" value="1"/>
</dbReference>
<proteinExistence type="inferred from homology"/>
<name>A0A7W6CV66_9HYPH</name>
<dbReference type="GO" id="GO:0009435">
    <property type="term" value="P:NAD+ biosynthetic process"/>
    <property type="evidence" value="ECO:0007669"/>
    <property type="project" value="UniProtKB-UniRule"/>
</dbReference>
<evidence type="ECO:0000256" key="1">
    <source>
        <dbReference type="ARBA" id="ARBA00008331"/>
    </source>
</evidence>
<comment type="pathway">
    <text evidence="6">Cofactor biosynthesis; NAD(+) biosynthesis; iminoaspartate from L-aspartate (dehydrogenase route): step 1/1.</text>
</comment>
<evidence type="ECO:0000256" key="4">
    <source>
        <dbReference type="ARBA" id="ARBA00023002"/>
    </source>
</evidence>
<comment type="similarity">
    <text evidence="1 6">Belongs to the L-aspartate dehydrogenase family.</text>
</comment>
<dbReference type="PIRSF" id="PIRSF005227">
    <property type="entry name" value="Asp_dh_NAD_syn"/>
    <property type="match status" value="1"/>
</dbReference>
<evidence type="ECO:0000313" key="9">
    <source>
        <dbReference type="EMBL" id="MBB3966779.1"/>
    </source>
</evidence>
<dbReference type="Gene3D" id="3.40.50.720">
    <property type="entry name" value="NAD(P)-binding Rossmann-like Domain"/>
    <property type="match status" value="1"/>
</dbReference>
<reference evidence="9 10" key="1">
    <citation type="submission" date="2020-08" db="EMBL/GenBank/DDBJ databases">
        <title>Genomic Encyclopedia of Type Strains, Phase IV (KMG-IV): sequencing the most valuable type-strain genomes for metagenomic binning, comparative biology and taxonomic classification.</title>
        <authorList>
            <person name="Goeker M."/>
        </authorList>
    </citation>
    <scope>NUCLEOTIDE SEQUENCE [LARGE SCALE GENOMIC DNA]</scope>
    <source>
        <strain evidence="9 10">DSM 26575</strain>
    </source>
</reference>
<evidence type="ECO:0000256" key="3">
    <source>
        <dbReference type="ARBA" id="ARBA00022857"/>
    </source>
</evidence>
<dbReference type="GO" id="GO:0051287">
    <property type="term" value="F:NAD binding"/>
    <property type="evidence" value="ECO:0007669"/>
    <property type="project" value="UniProtKB-UniRule"/>
</dbReference>
<comment type="miscellaneous">
    <text evidence="6">The iminoaspartate product is unstable in aqueous solution and can decompose to oxaloacetate and ammonia.</text>
</comment>
<dbReference type="InterPro" id="IPR002811">
    <property type="entry name" value="Asp_DH"/>
</dbReference>
<evidence type="ECO:0000256" key="2">
    <source>
        <dbReference type="ARBA" id="ARBA00022642"/>
    </source>
</evidence>
<protein>
    <recommendedName>
        <fullName evidence="6">L-aspartate dehydrogenase</fullName>
        <ecNumber evidence="6">1.4.1.21</ecNumber>
    </recommendedName>
</protein>
<dbReference type="Gene3D" id="3.30.360.10">
    <property type="entry name" value="Dihydrodipicolinate Reductase, domain 2"/>
    <property type="match status" value="1"/>
</dbReference>
<feature type="binding site" evidence="6">
    <location>
        <position position="186"/>
    </location>
    <ligand>
        <name>NAD(+)</name>
        <dbReference type="ChEBI" id="CHEBI:57540"/>
    </ligand>
</feature>
<comment type="function">
    <text evidence="6">Specifically catalyzes the NAD or NADP-dependent dehydrogenation of L-aspartate to iminoaspartate.</text>
</comment>
<evidence type="ECO:0000259" key="8">
    <source>
        <dbReference type="Pfam" id="PF03447"/>
    </source>
</evidence>
<dbReference type="GO" id="GO:0033735">
    <property type="term" value="F:aspartate dehydrogenase [NAD(P)+] activity"/>
    <property type="evidence" value="ECO:0007669"/>
    <property type="project" value="UniProtKB-EC"/>
</dbReference>
<evidence type="ECO:0000259" key="7">
    <source>
        <dbReference type="Pfam" id="PF01958"/>
    </source>
</evidence>
<dbReference type="InterPro" id="IPR011182">
    <property type="entry name" value="L-Asp_DH"/>
</dbReference>
<dbReference type="InterPro" id="IPR036291">
    <property type="entry name" value="NAD(P)-bd_dom_sf"/>
</dbReference>
<comment type="caution">
    <text evidence="9">The sequence shown here is derived from an EMBL/GenBank/DDBJ whole genome shotgun (WGS) entry which is preliminary data.</text>
</comment>
<dbReference type="Pfam" id="PF03447">
    <property type="entry name" value="NAD_binding_3"/>
    <property type="match status" value="1"/>
</dbReference>
<gene>
    <name evidence="6" type="primary">nadX</name>
    <name evidence="9" type="ORF">GGQ67_004471</name>
</gene>
<dbReference type="Pfam" id="PF01958">
    <property type="entry name" value="Asp_DH_C"/>
    <property type="match status" value="1"/>
</dbReference>
<dbReference type="HAMAP" id="MF_01265">
    <property type="entry name" value="NadX"/>
    <property type="match status" value="1"/>
</dbReference>
<dbReference type="InterPro" id="IPR020626">
    <property type="entry name" value="Asp_DH_prok"/>
</dbReference>
<evidence type="ECO:0000256" key="5">
    <source>
        <dbReference type="ARBA" id="ARBA00023027"/>
    </source>
</evidence>
<feature type="domain" description="Aspartate/homoserine dehydrogenase NAD-binding" evidence="8">
    <location>
        <begin position="13"/>
        <end position="119"/>
    </location>
</feature>
<dbReference type="PANTHER" id="PTHR31873">
    <property type="entry name" value="L-ASPARTATE DEHYDROGENASE-RELATED"/>
    <property type="match status" value="1"/>
</dbReference>
<keyword evidence="3 6" id="KW-0521">NADP</keyword>
<dbReference type="PANTHER" id="PTHR31873:SF6">
    <property type="entry name" value="ASPARTATE DEHYDROGENASE DOMAIN-CONTAINING PROTEIN"/>
    <property type="match status" value="1"/>
</dbReference>
<dbReference type="EMBL" id="JACIDW010000022">
    <property type="protein sequence ID" value="MBB3966779.1"/>
    <property type="molecule type" value="Genomic_DNA"/>
</dbReference>